<dbReference type="EMBL" id="FTOH01000007">
    <property type="protein sequence ID" value="SIT00478.1"/>
    <property type="molecule type" value="Genomic_DNA"/>
</dbReference>
<organism evidence="2 3">
    <name type="scientific">Thalassolituus maritimus</name>
    <dbReference type="NCBI Taxonomy" id="484498"/>
    <lineage>
        <taxon>Bacteria</taxon>
        <taxon>Pseudomonadati</taxon>
        <taxon>Pseudomonadota</taxon>
        <taxon>Gammaproteobacteria</taxon>
        <taxon>Oceanospirillales</taxon>
        <taxon>Oceanospirillaceae</taxon>
        <taxon>Thalassolituus</taxon>
    </lineage>
</organism>
<keyword evidence="3" id="KW-1185">Reference proteome</keyword>
<dbReference type="OrthoDB" id="8901262at2"/>
<dbReference type="InterPro" id="IPR036415">
    <property type="entry name" value="Lamin_tail_dom_sf"/>
</dbReference>
<dbReference type="Gene3D" id="2.60.40.1260">
    <property type="entry name" value="Lamin Tail domain"/>
    <property type="match status" value="1"/>
</dbReference>
<dbReference type="RefSeq" id="WP_076516545.1">
    <property type="nucleotide sequence ID" value="NZ_FTOH01000007.1"/>
</dbReference>
<protein>
    <submittedName>
        <fullName evidence="2">Lamin Tail Domain</fullName>
    </submittedName>
</protein>
<dbReference type="Pfam" id="PF00932">
    <property type="entry name" value="LTD"/>
    <property type="match status" value="1"/>
</dbReference>
<evidence type="ECO:0000259" key="1">
    <source>
        <dbReference type="PROSITE" id="PS51841"/>
    </source>
</evidence>
<dbReference type="AlphaFoldDB" id="A0A1N7NQH2"/>
<reference evidence="3" key="1">
    <citation type="submission" date="2017-01" db="EMBL/GenBank/DDBJ databases">
        <authorList>
            <person name="Varghese N."/>
            <person name="Submissions S."/>
        </authorList>
    </citation>
    <scope>NUCLEOTIDE SEQUENCE [LARGE SCALE GENOMIC DNA]</scope>
    <source>
        <strain evidence="3">DSM 24913</strain>
    </source>
</reference>
<dbReference type="PROSITE" id="PS51257">
    <property type="entry name" value="PROKAR_LIPOPROTEIN"/>
    <property type="match status" value="1"/>
</dbReference>
<sequence>MTRIHPIQVIFLISCVLTPVLFWVTQNKAAGSVYIKESSFTNNDKQDWVDLYNPTLNSISLKGYFLSDDIDDPTKWQFTSGWIIESHDTLRVFGKSSDTAPFGSAILNFNLGNGETLVLTAPDGKRRLDRMTLLAPPGYKGRFTMGRPTSDPGITEVFYQDSALSQN</sequence>
<gene>
    <name evidence="2" type="ORF">SAMN05421686_107187</name>
</gene>
<proteinExistence type="predicted"/>
<evidence type="ECO:0000313" key="3">
    <source>
        <dbReference type="Proteomes" id="UP000185639"/>
    </source>
</evidence>
<dbReference type="STRING" id="484498.SAMN05421686_107187"/>
<dbReference type="PROSITE" id="PS51841">
    <property type="entry name" value="LTD"/>
    <property type="match status" value="1"/>
</dbReference>
<dbReference type="InterPro" id="IPR001322">
    <property type="entry name" value="Lamin_tail_dom"/>
</dbReference>
<feature type="domain" description="LTD" evidence="1">
    <location>
        <begin position="21"/>
        <end position="135"/>
    </location>
</feature>
<accession>A0A1N7NQH2</accession>
<evidence type="ECO:0000313" key="2">
    <source>
        <dbReference type="EMBL" id="SIT00478.1"/>
    </source>
</evidence>
<name>A0A1N7NQH2_9GAMM</name>
<dbReference type="SUPFAM" id="SSF74853">
    <property type="entry name" value="Lamin A/C globular tail domain"/>
    <property type="match status" value="1"/>
</dbReference>
<dbReference type="Proteomes" id="UP000185639">
    <property type="component" value="Unassembled WGS sequence"/>
</dbReference>